<keyword evidence="4" id="KW-0963">Cytoplasm</keyword>
<keyword evidence="2 4" id="KW-0378">Hydrolase</keyword>
<dbReference type="InterPro" id="IPR029001">
    <property type="entry name" value="ITPase-like_fam"/>
</dbReference>
<dbReference type="CDD" id="cd00555">
    <property type="entry name" value="Maf"/>
    <property type="match status" value="1"/>
</dbReference>
<comment type="catalytic activity">
    <reaction evidence="4">
        <text>dTTP + H2O = dTMP + diphosphate + H(+)</text>
        <dbReference type="Rhea" id="RHEA:28534"/>
        <dbReference type="ChEBI" id="CHEBI:15377"/>
        <dbReference type="ChEBI" id="CHEBI:15378"/>
        <dbReference type="ChEBI" id="CHEBI:33019"/>
        <dbReference type="ChEBI" id="CHEBI:37568"/>
        <dbReference type="ChEBI" id="CHEBI:63528"/>
        <dbReference type="EC" id="3.6.1.9"/>
    </reaction>
</comment>
<dbReference type="Proteomes" id="UP000663859">
    <property type="component" value="Unassembled WGS sequence"/>
</dbReference>
<evidence type="ECO:0000313" key="6">
    <source>
        <dbReference type="Proteomes" id="UP000663859"/>
    </source>
</evidence>
<keyword evidence="6" id="KW-1185">Reference proteome</keyword>
<evidence type="ECO:0000256" key="1">
    <source>
        <dbReference type="ARBA" id="ARBA00001968"/>
    </source>
</evidence>
<dbReference type="SUPFAM" id="SSF52972">
    <property type="entry name" value="ITPase-like"/>
    <property type="match status" value="1"/>
</dbReference>
<name>A0A8J2FT81_9BACT</name>
<dbReference type="InterPro" id="IPR003697">
    <property type="entry name" value="Maf-like"/>
</dbReference>
<comment type="catalytic activity">
    <reaction evidence="4">
        <text>UTP + H2O = UMP + diphosphate + H(+)</text>
        <dbReference type="Rhea" id="RHEA:29395"/>
        <dbReference type="ChEBI" id="CHEBI:15377"/>
        <dbReference type="ChEBI" id="CHEBI:15378"/>
        <dbReference type="ChEBI" id="CHEBI:33019"/>
        <dbReference type="ChEBI" id="CHEBI:46398"/>
        <dbReference type="ChEBI" id="CHEBI:57865"/>
        <dbReference type="EC" id="3.6.1.9"/>
    </reaction>
</comment>
<dbReference type="NCBIfam" id="TIGR00172">
    <property type="entry name" value="maf"/>
    <property type="match status" value="1"/>
</dbReference>
<accession>A0A8J2FT81</accession>
<evidence type="ECO:0000313" key="5">
    <source>
        <dbReference type="EMBL" id="CAF0703333.1"/>
    </source>
</evidence>
<feature type="active site" description="Proton acceptor" evidence="4">
    <location>
        <position position="73"/>
    </location>
</feature>
<organism evidence="5 6">
    <name type="scientific">Candidatus Methylacidithermus pantelleriae</name>
    <dbReference type="NCBI Taxonomy" id="2744239"/>
    <lineage>
        <taxon>Bacteria</taxon>
        <taxon>Pseudomonadati</taxon>
        <taxon>Verrucomicrobiota</taxon>
        <taxon>Methylacidiphilae</taxon>
        <taxon>Methylacidiphilales</taxon>
        <taxon>Methylacidiphilaceae</taxon>
        <taxon>Candidatus Methylacidithermus</taxon>
    </lineage>
</organism>
<proteinExistence type="inferred from homology"/>
<feature type="site" description="Important for substrate specificity" evidence="4">
    <location>
        <position position="157"/>
    </location>
</feature>
<comment type="subcellular location">
    <subcellularLocation>
        <location evidence="4">Cytoplasm</location>
    </subcellularLocation>
</comment>
<comment type="cofactor">
    <cofactor evidence="1 4">
        <name>a divalent metal cation</name>
        <dbReference type="ChEBI" id="CHEBI:60240"/>
    </cofactor>
</comment>
<protein>
    <recommendedName>
        <fullName evidence="4">dTTP/UTP pyrophosphatase</fullName>
        <shortName evidence="4">dTTPase/UTPase</shortName>
        <ecNumber evidence="4">3.6.1.9</ecNumber>
    </recommendedName>
    <alternativeName>
        <fullName evidence="4">Nucleoside triphosphate pyrophosphatase</fullName>
    </alternativeName>
    <alternativeName>
        <fullName evidence="4">Nucleotide pyrophosphatase</fullName>
        <shortName evidence="4">Nucleotide PPase</shortName>
    </alternativeName>
</protein>
<gene>
    <name evidence="5" type="ORF">MPNT_560001</name>
</gene>
<dbReference type="HAMAP" id="MF_00528">
    <property type="entry name" value="Maf"/>
    <property type="match status" value="1"/>
</dbReference>
<comment type="function">
    <text evidence="4">Nucleoside triphosphate pyrophosphatase that hydrolyzes dTTP and UTP. May have a dual role in cell division arrest and in preventing the incorporation of modified nucleotides into cellular nucleic acids.</text>
</comment>
<feature type="site" description="Important for substrate specificity" evidence="4">
    <location>
        <position position="13"/>
    </location>
</feature>
<feature type="site" description="Important for substrate specificity" evidence="4">
    <location>
        <position position="74"/>
    </location>
</feature>
<dbReference type="PANTHER" id="PTHR43213">
    <property type="entry name" value="BIFUNCTIONAL DTTP/UTP PYROPHOSPHATASE/METHYLTRANSFERASE PROTEIN-RELATED"/>
    <property type="match status" value="1"/>
</dbReference>
<evidence type="ECO:0000256" key="2">
    <source>
        <dbReference type="ARBA" id="ARBA00022801"/>
    </source>
</evidence>
<dbReference type="GO" id="GO:0005737">
    <property type="term" value="C:cytoplasm"/>
    <property type="evidence" value="ECO:0007669"/>
    <property type="project" value="UniProtKB-SubCell"/>
</dbReference>
<sequence length="191" mass="20954">MKSPLCLASSSPRRQQLLRQLGVPFYSKPPTFSELSPEQVTCLSPRELALRNAMGKAFSVWNPGSDPWVLAADTLVVLGAVCLGKPKDLTEARTMLELLSGKTHHVLTALVLVTPSRQIRSLICATEVEFRRLTPPLIESYLQEVPVLDKAGAYAAQEKAEWLIKEVRGSYTNVLGFPIEEVACLLAKGNP</sequence>
<keyword evidence="3 4" id="KW-0546">Nucleotide metabolism</keyword>
<dbReference type="RefSeq" id="WP_268905649.1">
    <property type="nucleotide sequence ID" value="NZ_CAJNOB010000052.1"/>
</dbReference>
<comment type="caution">
    <text evidence="4">Lacks conserved residue(s) required for the propagation of feature annotation.</text>
</comment>
<dbReference type="PANTHER" id="PTHR43213:SF5">
    <property type="entry name" value="BIFUNCTIONAL DTTP_UTP PYROPHOSPHATASE_METHYLTRANSFERASE PROTEIN-RELATED"/>
    <property type="match status" value="1"/>
</dbReference>
<evidence type="ECO:0000256" key="4">
    <source>
        <dbReference type="HAMAP-Rule" id="MF_00528"/>
    </source>
</evidence>
<dbReference type="GO" id="GO:0009117">
    <property type="term" value="P:nucleotide metabolic process"/>
    <property type="evidence" value="ECO:0007669"/>
    <property type="project" value="UniProtKB-KW"/>
</dbReference>
<evidence type="ECO:0000256" key="3">
    <source>
        <dbReference type="ARBA" id="ARBA00023080"/>
    </source>
</evidence>
<dbReference type="AlphaFoldDB" id="A0A8J2FT81"/>
<dbReference type="Pfam" id="PF02545">
    <property type="entry name" value="Maf"/>
    <property type="match status" value="1"/>
</dbReference>
<comment type="caution">
    <text evidence="5">The sequence shown here is derived from an EMBL/GenBank/DDBJ whole genome shotgun (WGS) entry which is preliminary data.</text>
</comment>
<comment type="similarity">
    <text evidence="4">Belongs to the Maf family. YhdE subfamily.</text>
</comment>
<dbReference type="EMBL" id="CAJNOB010000052">
    <property type="protein sequence ID" value="CAF0703333.1"/>
    <property type="molecule type" value="Genomic_DNA"/>
</dbReference>
<dbReference type="GO" id="GO:0047429">
    <property type="term" value="F:nucleoside triphosphate diphosphatase activity"/>
    <property type="evidence" value="ECO:0007669"/>
    <property type="project" value="UniProtKB-EC"/>
</dbReference>
<dbReference type="PIRSF" id="PIRSF006305">
    <property type="entry name" value="Maf"/>
    <property type="match status" value="1"/>
</dbReference>
<dbReference type="Gene3D" id="3.90.950.10">
    <property type="match status" value="1"/>
</dbReference>
<reference evidence="5" key="1">
    <citation type="submission" date="2021-02" db="EMBL/GenBank/DDBJ databases">
        <authorList>
            <person name="Cremers G."/>
            <person name="Picone N."/>
        </authorList>
    </citation>
    <scope>NUCLEOTIDE SEQUENCE</scope>
    <source>
        <strain evidence="5">PQ17</strain>
    </source>
</reference>
<dbReference type="EC" id="3.6.1.9" evidence="4"/>